<reference evidence="6 7" key="1">
    <citation type="submission" date="2021-08" db="EMBL/GenBank/DDBJ databases">
        <title>Draft genome sequence of Mycolicibacterium sp. NGTWS1702 strain.</title>
        <authorList>
            <person name="Matsumoto M."/>
            <person name="Tang B.C.C."/>
            <person name="Machida Y."/>
            <person name="Matoyama H."/>
            <person name="Kishihara T."/>
            <person name="Sato S."/>
            <person name="Kondo I."/>
            <person name="Sano M."/>
            <person name="Kato G."/>
        </authorList>
    </citation>
    <scope>NUCLEOTIDE SEQUENCE [LARGE SCALE GENOMIC DNA]</scope>
    <source>
        <strain evidence="6 7">NGTWSNA01</strain>
    </source>
</reference>
<keyword evidence="7" id="KW-1185">Reference proteome</keyword>
<keyword evidence="4" id="KW-0663">Pyridoxal phosphate</keyword>
<keyword evidence="2 6" id="KW-0032">Aminotransferase</keyword>
<dbReference type="GO" id="GO:0008483">
    <property type="term" value="F:transaminase activity"/>
    <property type="evidence" value="ECO:0007669"/>
    <property type="project" value="UniProtKB-KW"/>
</dbReference>
<comment type="caution">
    <text evidence="6">The sequence shown here is derived from an EMBL/GenBank/DDBJ whole genome shotgun (WGS) entry which is preliminary data.</text>
</comment>
<dbReference type="NCBIfam" id="NF005855">
    <property type="entry name" value="PRK07777.1"/>
    <property type="match status" value="1"/>
</dbReference>
<evidence type="ECO:0000313" key="7">
    <source>
        <dbReference type="Proteomes" id="UP001060504"/>
    </source>
</evidence>
<feature type="domain" description="Aminotransferase class I/classII large" evidence="5">
    <location>
        <begin position="27"/>
        <end position="384"/>
    </location>
</feature>
<dbReference type="PANTHER" id="PTHR43807">
    <property type="entry name" value="FI04487P"/>
    <property type="match status" value="1"/>
</dbReference>
<dbReference type="Gene3D" id="3.90.1150.10">
    <property type="entry name" value="Aspartate Aminotransferase, domain 1"/>
    <property type="match status" value="1"/>
</dbReference>
<proteinExistence type="predicted"/>
<dbReference type="InterPro" id="IPR004839">
    <property type="entry name" value="Aminotransferase_I/II_large"/>
</dbReference>
<evidence type="ECO:0000256" key="4">
    <source>
        <dbReference type="ARBA" id="ARBA00022898"/>
    </source>
</evidence>
<evidence type="ECO:0000256" key="3">
    <source>
        <dbReference type="ARBA" id="ARBA00022679"/>
    </source>
</evidence>
<organism evidence="6 7">
    <name type="scientific">Mycolicibacterium cyprinidarum</name>
    <dbReference type="NCBI Taxonomy" id="2860311"/>
    <lineage>
        <taxon>Bacteria</taxon>
        <taxon>Bacillati</taxon>
        <taxon>Actinomycetota</taxon>
        <taxon>Actinomycetes</taxon>
        <taxon>Mycobacteriales</taxon>
        <taxon>Mycobacteriaceae</taxon>
        <taxon>Mycolicibacterium</taxon>
    </lineage>
</organism>
<keyword evidence="3" id="KW-0808">Transferase</keyword>
<dbReference type="InterPro" id="IPR015421">
    <property type="entry name" value="PyrdxlP-dep_Trfase_major"/>
</dbReference>
<dbReference type="EMBL" id="BPRH01002827">
    <property type="protein sequence ID" value="GJF18713.1"/>
    <property type="molecule type" value="Genomic_DNA"/>
</dbReference>
<evidence type="ECO:0000313" key="6">
    <source>
        <dbReference type="EMBL" id="GJF18713.1"/>
    </source>
</evidence>
<dbReference type="Gene3D" id="3.40.640.10">
    <property type="entry name" value="Type I PLP-dependent aspartate aminotransferase-like (Major domain)"/>
    <property type="match status" value="1"/>
</dbReference>
<sequence length="391" mass="42100">MTVHRLQPYAVTIFAEMSALAAKIGAVNLGQGFPDEDGPPAMLKAAQNAIAEGVNQYPPGLGIAPLRQAIADQRLRRYGTEYDPDNEVLVTVGATEAIAASLLGLVEPGSEVLLIEPFYDSYSPAIAMAGCRRRAVPLQPDGRGFAIDIDALRRAVTAKTKAIIVNSPHNPTGMVATDDELRALAELAVSADLLVITDEVYEHLVFDRRCHRPLAGYPGMAERTITISSAAKMFNVTGWKIGWACGPSELIAGVRAAKQYLSYVGGAPFQPAVAQALSTEDAWVAAQRESLQFKRDRLGSALADIGFQVHDSSGTYFLCADPRPLGYDDSATFCAELPERVGVAAIPMSAFCDSAASHADQWNHLVRFAFCKREDTLDEAIRRLQILRAGP</sequence>
<dbReference type="InterPro" id="IPR051326">
    <property type="entry name" value="Kynurenine-oxoglutarate_AT"/>
</dbReference>
<dbReference type="InterPro" id="IPR015424">
    <property type="entry name" value="PyrdxlP-dep_Trfase"/>
</dbReference>
<name>A0ABQ4VC26_9MYCO</name>
<dbReference type="PANTHER" id="PTHR43807:SF20">
    <property type="entry name" value="FI04487P"/>
    <property type="match status" value="1"/>
</dbReference>
<protein>
    <submittedName>
        <fullName evidence="6">Aminotransferase</fullName>
    </submittedName>
</protein>
<evidence type="ECO:0000259" key="5">
    <source>
        <dbReference type="Pfam" id="PF00155"/>
    </source>
</evidence>
<dbReference type="Proteomes" id="UP001060504">
    <property type="component" value="Unassembled WGS sequence"/>
</dbReference>
<dbReference type="SUPFAM" id="SSF53383">
    <property type="entry name" value="PLP-dependent transferases"/>
    <property type="match status" value="1"/>
</dbReference>
<comment type="cofactor">
    <cofactor evidence="1">
        <name>pyridoxal 5'-phosphate</name>
        <dbReference type="ChEBI" id="CHEBI:597326"/>
    </cofactor>
</comment>
<dbReference type="Pfam" id="PF00155">
    <property type="entry name" value="Aminotran_1_2"/>
    <property type="match status" value="1"/>
</dbReference>
<dbReference type="InterPro" id="IPR015422">
    <property type="entry name" value="PyrdxlP-dep_Trfase_small"/>
</dbReference>
<accession>A0ABQ4VC26</accession>
<dbReference type="CDD" id="cd00609">
    <property type="entry name" value="AAT_like"/>
    <property type="match status" value="1"/>
</dbReference>
<evidence type="ECO:0000256" key="1">
    <source>
        <dbReference type="ARBA" id="ARBA00001933"/>
    </source>
</evidence>
<evidence type="ECO:0000256" key="2">
    <source>
        <dbReference type="ARBA" id="ARBA00022576"/>
    </source>
</evidence>
<gene>
    <name evidence="6" type="ORF">NGTWS1702_27050</name>
</gene>